<protein>
    <submittedName>
        <fullName evidence="1">Uncharacterized protein</fullName>
    </submittedName>
</protein>
<proteinExistence type="predicted"/>
<reference evidence="1 2" key="1">
    <citation type="submission" date="2018-07" db="EMBL/GenBank/DDBJ databases">
        <title>Genome sequences of Haloplanus salinus JCM 18368T.</title>
        <authorList>
            <person name="Kim Y.B."/>
            <person name="Roh S.W."/>
        </authorList>
    </citation>
    <scope>NUCLEOTIDE SEQUENCE [LARGE SCALE GENOMIC DNA]</scope>
    <source>
        <strain evidence="1 2">JCM 18368</strain>
    </source>
</reference>
<evidence type="ECO:0000313" key="2">
    <source>
        <dbReference type="Proteomes" id="UP000252189"/>
    </source>
</evidence>
<name>A0A368N2F9_9EURY</name>
<dbReference type="AlphaFoldDB" id="A0A368N2F9"/>
<dbReference type="EMBL" id="QPHM01000003">
    <property type="protein sequence ID" value="RCU44263.1"/>
    <property type="molecule type" value="Genomic_DNA"/>
</dbReference>
<dbReference type="RefSeq" id="WP_114450436.1">
    <property type="nucleotide sequence ID" value="NZ_QPHM01000003.1"/>
</dbReference>
<dbReference type="Proteomes" id="UP000252189">
    <property type="component" value="Unassembled WGS sequence"/>
</dbReference>
<dbReference type="OrthoDB" id="335252at2157"/>
<organism evidence="1 2">
    <name type="scientific">Haloplanus salinus</name>
    <dbReference type="NCBI Taxonomy" id="1126245"/>
    <lineage>
        <taxon>Archaea</taxon>
        <taxon>Methanobacteriati</taxon>
        <taxon>Methanobacteriota</taxon>
        <taxon>Stenosarchaea group</taxon>
        <taxon>Halobacteria</taxon>
        <taxon>Halobacteriales</taxon>
        <taxon>Haloferacaceae</taxon>
        <taxon>Haloplanus</taxon>
    </lineage>
</organism>
<accession>A0A368N2F9</accession>
<comment type="caution">
    <text evidence="1">The sequence shown here is derived from an EMBL/GenBank/DDBJ whole genome shotgun (WGS) entry which is preliminary data.</text>
</comment>
<sequence length="200" mass="21156">MSCSSATAISPSDDVVAASDGSVAVVGSIVDIQEGSGLIKRCGADDRTRVLRNGRCAEHGQRDGEFDLRIKAILDDGERSLSDATDMAMDALSTDVVAEEISAQLLGRRYRLTGSVVGTYFLVNDAEETTDGPNGFDADAVEPALTARQPARRLFAEELKGTTETFQESDEERAPVYGLTPTGVDVNHVFVVGALVGTSI</sequence>
<keyword evidence="2" id="KW-1185">Reference proteome</keyword>
<evidence type="ECO:0000313" key="1">
    <source>
        <dbReference type="EMBL" id="RCU44263.1"/>
    </source>
</evidence>
<gene>
    <name evidence="1" type="ORF">DU504_15880</name>
</gene>